<gene>
    <name evidence="3" type="ORF">H9807_09790</name>
</gene>
<evidence type="ECO:0000313" key="3">
    <source>
        <dbReference type="EMBL" id="HIZ92387.1"/>
    </source>
</evidence>
<dbReference type="AlphaFoldDB" id="A0A9D2GZQ6"/>
<feature type="domain" description="3-keto-alpha-glucoside-1,2-lyase/3-keto-2-hydroxy-glucal hydratase" evidence="2">
    <location>
        <begin position="243"/>
        <end position="455"/>
    </location>
</feature>
<reference evidence="3" key="1">
    <citation type="journal article" date="2021" name="PeerJ">
        <title>Extensive microbial diversity within the chicken gut microbiome revealed by metagenomics and culture.</title>
        <authorList>
            <person name="Gilroy R."/>
            <person name="Ravi A."/>
            <person name="Getino M."/>
            <person name="Pursley I."/>
            <person name="Horton D.L."/>
            <person name="Alikhan N.F."/>
            <person name="Baker D."/>
            <person name="Gharbi K."/>
            <person name="Hall N."/>
            <person name="Watson M."/>
            <person name="Adriaenssens E.M."/>
            <person name="Foster-Nyarko E."/>
            <person name="Jarju S."/>
            <person name="Secka A."/>
            <person name="Antonio M."/>
            <person name="Oren A."/>
            <person name="Chaudhuri R.R."/>
            <person name="La Ragione R."/>
            <person name="Hildebrand F."/>
            <person name="Pallen M.J."/>
        </authorList>
    </citation>
    <scope>NUCLEOTIDE SEQUENCE</scope>
    <source>
        <strain evidence="3">CHK118-2852</strain>
    </source>
</reference>
<dbReference type="EMBL" id="DXAV01000082">
    <property type="protein sequence ID" value="HIZ92387.1"/>
    <property type="molecule type" value="Genomic_DNA"/>
</dbReference>
<dbReference type="Gene3D" id="2.60.120.560">
    <property type="entry name" value="Exo-inulinase, domain 1"/>
    <property type="match status" value="2"/>
</dbReference>
<comment type="caution">
    <text evidence="3">The sequence shown here is derived from an EMBL/GenBank/DDBJ whole genome shotgun (WGS) entry which is preliminary data.</text>
</comment>
<protein>
    <submittedName>
        <fullName evidence="3">DUF1080 domain-containing protein</fullName>
    </submittedName>
</protein>
<proteinExistence type="predicted"/>
<sequence length="458" mass="51746">MRKSLVLAACLFSCMSLSVWAQAKWEPLFNGKNFKGWTKLNGEAEYKIEDGAIVGISKMGTPNTFLATKKQYADFILEFEFKVDNGLNSGVQLRSASTKDYNKGRVHGYQFEIDPSARAWTGGIYDEARSGWLYSLTDPASKAAFRAGEWNKARIEAVGQNIRTWVNGIPCTNLLDPQSASGFIALQVHSIGKKKELEGKQVCWRNIRICTEGLEQEVYPKSRRAAEINRLDNVLSEQEQREGWQLLWDGKSTEGWRGAKLNTFPQHGWVIEDGVLKVKKSDGKESANGGDIVTIKKYRNFELKVDFKLTQGANSGIKYFVNTDWNKGEGSSIGCEFQILDDARHPDAKLGVLGNRKLGSLYDLISAPADKFLYPIWKSERGGYNTALIKVRGNHVEHWLNGVKLLEYERNTDMWQALVNYSKYQKWSGFGCSETGNILLQDHGDEVWFKNIKIKELP</sequence>
<feature type="signal peptide" evidence="1">
    <location>
        <begin position="1"/>
        <end position="21"/>
    </location>
</feature>
<keyword evidence="1" id="KW-0732">Signal</keyword>
<accession>A0A9D2GZQ6</accession>
<evidence type="ECO:0000259" key="2">
    <source>
        <dbReference type="Pfam" id="PF06439"/>
    </source>
</evidence>
<dbReference type="Pfam" id="PF06439">
    <property type="entry name" value="3keto-disac_hyd"/>
    <property type="match status" value="2"/>
</dbReference>
<evidence type="ECO:0000313" key="4">
    <source>
        <dbReference type="Proteomes" id="UP000824108"/>
    </source>
</evidence>
<dbReference type="Proteomes" id="UP000824108">
    <property type="component" value="Unassembled WGS sequence"/>
</dbReference>
<reference evidence="3" key="2">
    <citation type="submission" date="2021-04" db="EMBL/GenBank/DDBJ databases">
        <authorList>
            <person name="Gilroy R."/>
        </authorList>
    </citation>
    <scope>NUCLEOTIDE SEQUENCE</scope>
    <source>
        <strain evidence="3">CHK118-2852</strain>
    </source>
</reference>
<dbReference type="InterPro" id="IPR010496">
    <property type="entry name" value="AL/BT2_dom"/>
</dbReference>
<feature type="chain" id="PRO_5039679892" evidence="1">
    <location>
        <begin position="22"/>
        <end position="458"/>
    </location>
</feature>
<evidence type="ECO:0000256" key="1">
    <source>
        <dbReference type="SAM" id="SignalP"/>
    </source>
</evidence>
<organism evidence="3 4">
    <name type="scientific">Candidatus Bacteroides merdavium</name>
    <dbReference type="NCBI Taxonomy" id="2838472"/>
    <lineage>
        <taxon>Bacteria</taxon>
        <taxon>Pseudomonadati</taxon>
        <taxon>Bacteroidota</taxon>
        <taxon>Bacteroidia</taxon>
        <taxon>Bacteroidales</taxon>
        <taxon>Bacteroidaceae</taxon>
        <taxon>Bacteroides</taxon>
    </lineage>
</organism>
<dbReference type="GO" id="GO:0016787">
    <property type="term" value="F:hydrolase activity"/>
    <property type="evidence" value="ECO:0007669"/>
    <property type="project" value="InterPro"/>
</dbReference>
<name>A0A9D2GZQ6_9BACE</name>
<feature type="domain" description="3-keto-alpha-glucoside-1,2-lyase/3-keto-2-hydroxy-glucal hydratase" evidence="2">
    <location>
        <begin position="24"/>
        <end position="209"/>
    </location>
</feature>